<proteinExistence type="predicted"/>
<dbReference type="Proteomes" id="UP001321749">
    <property type="component" value="Unassembled WGS sequence"/>
</dbReference>
<comment type="caution">
    <text evidence="2">The sequence shown here is derived from an EMBL/GenBank/DDBJ whole genome shotgun (WGS) entry which is preliminary data.</text>
</comment>
<reference evidence="2" key="1">
    <citation type="journal article" date="2023" name="Mol. Phylogenet. Evol.">
        <title>Genome-scale phylogeny and comparative genomics of the fungal order Sordariales.</title>
        <authorList>
            <person name="Hensen N."/>
            <person name="Bonometti L."/>
            <person name="Westerberg I."/>
            <person name="Brannstrom I.O."/>
            <person name="Guillou S."/>
            <person name="Cros-Aarteil S."/>
            <person name="Calhoun S."/>
            <person name="Haridas S."/>
            <person name="Kuo A."/>
            <person name="Mondo S."/>
            <person name="Pangilinan J."/>
            <person name="Riley R."/>
            <person name="LaButti K."/>
            <person name="Andreopoulos B."/>
            <person name="Lipzen A."/>
            <person name="Chen C."/>
            <person name="Yan M."/>
            <person name="Daum C."/>
            <person name="Ng V."/>
            <person name="Clum A."/>
            <person name="Steindorff A."/>
            <person name="Ohm R.A."/>
            <person name="Martin F."/>
            <person name="Silar P."/>
            <person name="Natvig D.O."/>
            <person name="Lalanne C."/>
            <person name="Gautier V."/>
            <person name="Ament-Velasquez S.L."/>
            <person name="Kruys A."/>
            <person name="Hutchinson M.I."/>
            <person name="Powell A.J."/>
            <person name="Barry K."/>
            <person name="Miller A.N."/>
            <person name="Grigoriev I.V."/>
            <person name="Debuchy R."/>
            <person name="Gladieux P."/>
            <person name="Hiltunen Thoren M."/>
            <person name="Johannesson H."/>
        </authorList>
    </citation>
    <scope>NUCLEOTIDE SEQUENCE</scope>
    <source>
        <strain evidence="2">PSN324</strain>
    </source>
</reference>
<keyword evidence="3" id="KW-1185">Reference proteome</keyword>
<protein>
    <submittedName>
        <fullName evidence="2">Uncharacterized protein</fullName>
    </submittedName>
</protein>
<evidence type="ECO:0000313" key="3">
    <source>
        <dbReference type="Proteomes" id="UP001321749"/>
    </source>
</evidence>
<feature type="non-terminal residue" evidence="2">
    <location>
        <position position="146"/>
    </location>
</feature>
<feature type="non-terminal residue" evidence="2">
    <location>
        <position position="1"/>
    </location>
</feature>
<name>A0AAV9HIW6_9PEZI</name>
<organism evidence="2 3">
    <name type="scientific">Cladorrhinum samala</name>
    <dbReference type="NCBI Taxonomy" id="585594"/>
    <lineage>
        <taxon>Eukaryota</taxon>
        <taxon>Fungi</taxon>
        <taxon>Dikarya</taxon>
        <taxon>Ascomycota</taxon>
        <taxon>Pezizomycotina</taxon>
        <taxon>Sordariomycetes</taxon>
        <taxon>Sordariomycetidae</taxon>
        <taxon>Sordariales</taxon>
        <taxon>Podosporaceae</taxon>
        <taxon>Cladorrhinum</taxon>
    </lineage>
</organism>
<dbReference type="EMBL" id="MU865028">
    <property type="protein sequence ID" value="KAK4459770.1"/>
    <property type="molecule type" value="Genomic_DNA"/>
</dbReference>
<evidence type="ECO:0000256" key="1">
    <source>
        <dbReference type="SAM" id="Coils"/>
    </source>
</evidence>
<accession>A0AAV9HIW6</accession>
<evidence type="ECO:0000313" key="2">
    <source>
        <dbReference type="EMBL" id="KAK4459770.1"/>
    </source>
</evidence>
<sequence length="146" mass="16965">RGEASTWHNPNLMQMVETLRAVMISKRDSLEPIPVVYNSYVLSLIEGFAGLTTKLEKRSEELEELKRLREMELEQFRGISEEWMMREENYKKEIKRLELVLASESEEGVGRVKLVREGSLLERGKGVGRRFRERCERISGGSFDGE</sequence>
<reference evidence="2" key="2">
    <citation type="submission" date="2023-06" db="EMBL/GenBank/DDBJ databases">
        <authorList>
            <consortium name="Lawrence Berkeley National Laboratory"/>
            <person name="Mondo S.J."/>
            <person name="Hensen N."/>
            <person name="Bonometti L."/>
            <person name="Westerberg I."/>
            <person name="Brannstrom I.O."/>
            <person name="Guillou S."/>
            <person name="Cros-Aarteil S."/>
            <person name="Calhoun S."/>
            <person name="Haridas S."/>
            <person name="Kuo A."/>
            <person name="Pangilinan J."/>
            <person name="Riley R."/>
            <person name="Labutti K."/>
            <person name="Andreopoulos B."/>
            <person name="Lipzen A."/>
            <person name="Chen C."/>
            <person name="Yanf M."/>
            <person name="Daum C."/>
            <person name="Ng V."/>
            <person name="Clum A."/>
            <person name="Steindorff A."/>
            <person name="Ohm R."/>
            <person name="Martin F."/>
            <person name="Silar P."/>
            <person name="Natvig D."/>
            <person name="Lalanne C."/>
            <person name="Gautier V."/>
            <person name="Ament-Velasquez S.L."/>
            <person name="Kruys A."/>
            <person name="Hutchinson M.I."/>
            <person name="Powell A.J."/>
            <person name="Barry K."/>
            <person name="Miller A.N."/>
            <person name="Grigoriev I.V."/>
            <person name="Debuchy R."/>
            <person name="Gladieux P."/>
            <person name="Thoren M.H."/>
            <person name="Johannesson H."/>
        </authorList>
    </citation>
    <scope>NUCLEOTIDE SEQUENCE</scope>
    <source>
        <strain evidence="2">PSN324</strain>
    </source>
</reference>
<keyword evidence="1" id="KW-0175">Coiled coil</keyword>
<dbReference type="AlphaFoldDB" id="A0AAV9HIW6"/>
<gene>
    <name evidence="2" type="ORF">QBC42DRAFT_138773</name>
</gene>
<feature type="coiled-coil region" evidence="1">
    <location>
        <begin position="48"/>
        <end position="107"/>
    </location>
</feature>